<evidence type="ECO:0000313" key="2">
    <source>
        <dbReference type="Proteomes" id="UP000381378"/>
    </source>
</evidence>
<protein>
    <submittedName>
        <fullName evidence="1">Uncharacterized protein</fullName>
    </submittedName>
</protein>
<name>A0A5E7UH84_PSEFL</name>
<dbReference type="EMBL" id="CABVJF010000014">
    <property type="protein sequence ID" value="VVQ10752.1"/>
    <property type="molecule type" value="Genomic_DNA"/>
</dbReference>
<organism evidence="1 2">
    <name type="scientific">Pseudomonas fluorescens</name>
    <dbReference type="NCBI Taxonomy" id="294"/>
    <lineage>
        <taxon>Bacteria</taxon>
        <taxon>Pseudomonadati</taxon>
        <taxon>Pseudomonadota</taxon>
        <taxon>Gammaproteobacteria</taxon>
        <taxon>Pseudomonadales</taxon>
        <taxon>Pseudomonadaceae</taxon>
        <taxon>Pseudomonas</taxon>
    </lineage>
</organism>
<accession>A0A5E7UH84</accession>
<proteinExistence type="predicted"/>
<sequence>MPDHQPIAHKLTSRQPASAPASISFSFLTEHFLCGHPIGSALYLANYHLVLDDLKVRAMNRCFLCLIRQYYLGFYRLHLWT</sequence>
<dbReference type="AlphaFoldDB" id="A0A5E7UH84"/>
<evidence type="ECO:0000313" key="1">
    <source>
        <dbReference type="EMBL" id="VVQ10752.1"/>
    </source>
</evidence>
<gene>
    <name evidence="1" type="ORF">PS928_03654</name>
</gene>
<dbReference type="Proteomes" id="UP000381378">
    <property type="component" value="Unassembled WGS sequence"/>
</dbReference>
<reference evidence="1 2" key="1">
    <citation type="submission" date="2019-09" db="EMBL/GenBank/DDBJ databases">
        <authorList>
            <person name="Chandra G."/>
            <person name="Truman W A."/>
        </authorList>
    </citation>
    <scope>NUCLEOTIDE SEQUENCE [LARGE SCALE GENOMIC DNA]</scope>
    <source>
        <strain evidence="1">PS928</strain>
    </source>
</reference>